<evidence type="ECO:0000313" key="3">
    <source>
        <dbReference type="Proteomes" id="UP000002931"/>
    </source>
</evidence>
<reference evidence="2 3" key="1">
    <citation type="journal article" date="2010" name="J. Bacteriol.">
        <title>Genome sequences of Pelagibaca bermudensis HTCC2601T and Maritimibacter alkaliphilus HTCC2654T, the type strains of two marine Roseobacter genera.</title>
        <authorList>
            <person name="Thrash J.C."/>
            <person name="Cho J.C."/>
            <person name="Ferriera S."/>
            <person name="Johnson J."/>
            <person name="Vergin K.L."/>
            <person name="Giovannoni S.J."/>
        </authorList>
    </citation>
    <scope>NUCLEOTIDE SEQUENCE [LARGE SCALE GENOMIC DNA]</scope>
    <source>
        <strain evidence="2 3">HTCC2654</strain>
    </source>
</reference>
<evidence type="ECO:0000313" key="2">
    <source>
        <dbReference type="EMBL" id="EAQ14572.1"/>
    </source>
</evidence>
<proteinExistence type="predicted"/>
<evidence type="ECO:0008006" key="4">
    <source>
        <dbReference type="Google" id="ProtNLM"/>
    </source>
</evidence>
<protein>
    <recommendedName>
        <fullName evidence="4">PepSY domain-containing protein</fullName>
    </recommendedName>
</protein>
<dbReference type="EMBL" id="AAMT01000001">
    <property type="protein sequence ID" value="EAQ14572.1"/>
    <property type="molecule type" value="Genomic_DNA"/>
</dbReference>
<evidence type="ECO:0000256" key="1">
    <source>
        <dbReference type="SAM" id="MobiDB-lite"/>
    </source>
</evidence>
<dbReference type="AlphaFoldDB" id="A3V9I1"/>
<dbReference type="Proteomes" id="UP000002931">
    <property type="component" value="Unassembled WGS sequence"/>
</dbReference>
<keyword evidence="3" id="KW-1185">Reference proteome</keyword>
<comment type="caution">
    <text evidence="2">The sequence shown here is derived from an EMBL/GenBank/DDBJ whole genome shotgun (WGS) entry which is preliminary data.</text>
</comment>
<accession>A3V9I1</accession>
<organism evidence="2 3">
    <name type="scientific">Maritimibacter alkaliphilus HTCC2654</name>
    <dbReference type="NCBI Taxonomy" id="314271"/>
    <lineage>
        <taxon>Bacteria</taxon>
        <taxon>Pseudomonadati</taxon>
        <taxon>Pseudomonadota</taxon>
        <taxon>Alphaproteobacteria</taxon>
        <taxon>Rhodobacterales</taxon>
        <taxon>Roseobacteraceae</taxon>
        <taxon>Maritimibacter</taxon>
    </lineage>
</organism>
<dbReference type="HOGENOM" id="CLU_1720118_0_0_5"/>
<dbReference type="eggNOG" id="ENOG5032U5S">
    <property type="taxonomic scope" value="Bacteria"/>
</dbReference>
<feature type="compositionally biased region" description="Basic and acidic residues" evidence="1">
    <location>
        <begin position="94"/>
        <end position="152"/>
    </location>
</feature>
<name>A3V9I1_9RHOB</name>
<gene>
    <name evidence="2" type="ORF">RB2654_18353</name>
</gene>
<feature type="region of interest" description="Disordered" evidence="1">
    <location>
        <begin position="61"/>
        <end position="152"/>
    </location>
</feature>
<sequence length="152" mass="16974">MLSAGIATAAPQDTINEIVKGLAGEGFTRVEIKNRLNGVKIEAHGPNGSVERIYDGNGVLMKEETHSRQGTFGFGDRDRDRDRSGQRSATNGFAHDDDGPDHDRDDDHGGRDRDRDRDDHGEHDSDDDHGGRDRDREDRDHGGRDREDRDDD</sequence>
<feature type="compositionally biased region" description="Basic and acidic residues" evidence="1">
    <location>
        <begin position="75"/>
        <end position="85"/>
    </location>
</feature>
<dbReference type="STRING" id="314271.RB2654_18353"/>